<dbReference type="EMBL" id="KQ241791">
    <property type="protein sequence ID" value="KNC84053.1"/>
    <property type="molecule type" value="Genomic_DNA"/>
</dbReference>
<dbReference type="Proteomes" id="UP000054560">
    <property type="component" value="Unassembled WGS sequence"/>
</dbReference>
<feature type="compositionally biased region" description="Basic and acidic residues" evidence="1">
    <location>
        <begin position="65"/>
        <end position="77"/>
    </location>
</feature>
<evidence type="ECO:0000256" key="1">
    <source>
        <dbReference type="SAM" id="MobiDB-lite"/>
    </source>
</evidence>
<dbReference type="RefSeq" id="XP_014157955.1">
    <property type="nucleotide sequence ID" value="XM_014302480.1"/>
</dbReference>
<gene>
    <name evidence="2" type="ORF">SARC_03715</name>
</gene>
<proteinExistence type="predicted"/>
<feature type="compositionally biased region" description="Polar residues" evidence="1">
    <location>
        <begin position="52"/>
        <end position="64"/>
    </location>
</feature>
<feature type="compositionally biased region" description="Basic residues" evidence="1">
    <location>
        <begin position="118"/>
        <end position="128"/>
    </location>
</feature>
<accession>A0A0L0G756</accession>
<evidence type="ECO:0000313" key="2">
    <source>
        <dbReference type="EMBL" id="KNC84053.1"/>
    </source>
</evidence>
<feature type="compositionally biased region" description="Gly residues" evidence="1">
    <location>
        <begin position="92"/>
        <end position="101"/>
    </location>
</feature>
<evidence type="ECO:0000313" key="3">
    <source>
        <dbReference type="Proteomes" id="UP000054560"/>
    </source>
</evidence>
<feature type="region of interest" description="Disordered" evidence="1">
    <location>
        <begin position="51"/>
        <end position="128"/>
    </location>
</feature>
<protein>
    <submittedName>
        <fullName evidence="2">Uncharacterized protein</fullName>
    </submittedName>
</protein>
<sequence>MKNELCMRPRPISSGRASPVATLVENKHRAAHGITGACAEVFEAVLQKKQDFTLNKGTSNTNRQLDTKRDSSSDKPASRQSNTTNGDRSRGRGSGGRGGGRNDTNKGISSPFKPNKNPFKKKNVYFCN</sequence>
<reference evidence="2 3" key="1">
    <citation type="submission" date="2011-02" db="EMBL/GenBank/DDBJ databases">
        <title>The Genome Sequence of Sphaeroforma arctica JP610.</title>
        <authorList>
            <consortium name="The Broad Institute Genome Sequencing Platform"/>
            <person name="Russ C."/>
            <person name="Cuomo C."/>
            <person name="Young S.K."/>
            <person name="Zeng Q."/>
            <person name="Gargeya S."/>
            <person name="Alvarado L."/>
            <person name="Berlin A."/>
            <person name="Chapman S.B."/>
            <person name="Chen Z."/>
            <person name="Freedman E."/>
            <person name="Gellesch M."/>
            <person name="Goldberg J."/>
            <person name="Griggs A."/>
            <person name="Gujja S."/>
            <person name="Heilman E."/>
            <person name="Heiman D."/>
            <person name="Howarth C."/>
            <person name="Mehta T."/>
            <person name="Neiman D."/>
            <person name="Pearson M."/>
            <person name="Roberts A."/>
            <person name="Saif S."/>
            <person name="Shea T."/>
            <person name="Shenoy N."/>
            <person name="Sisk P."/>
            <person name="Stolte C."/>
            <person name="Sykes S."/>
            <person name="White J."/>
            <person name="Yandava C."/>
            <person name="Burger G."/>
            <person name="Gray M.W."/>
            <person name="Holland P.W.H."/>
            <person name="King N."/>
            <person name="Lang F.B.F."/>
            <person name="Roger A.J."/>
            <person name="Ruiz-Trillo I."/>
            <person name="Haas B."/>
            <person name="Nusbaum C."/>
            <person name="Birren B."/>
        </authorList>
    </citation>
    <scope>NUCLEOTIDE SEQUENCE [LARGE SCALE GENOMIC DNA]</scope>
    <source>
        <strain evidence="2 3">JP610</strain>
    </source>
</reference>
<organism evidence="2 3">
    <name type="scientific">Sphaeroforma arctica JP610</name>
    <dbReference type="NCBI Taxonomy" id="667725"/>
    <lineage>
        <taxon>Eukaryota</taxon>
        <taxon>Ichthyosporea</taxon>
        <taxon>Ichthyophonida</taxon>
        <taxon>Sphaeroforma</taxon>
    </lineage>
</organism>
<name>A0A0L0G756_9EUKA</name>
<dbReference type="AlphaFoldDB" id="A0A0L0G756"/>
<keyword evidence="3" id="KW-1185">Reference proteome</keyword>
<dbReference type="GeneID" id="25904219"/>